<gene>
    <name evidence="1" type="ORF">CL944_02630</name>
</gene>
<organism evidence="1 2">
    <name type="scientific">Candidatus Iainarchaeum sp</name>
    <dbReference type="NCBI Taxonomy" id="3101447"/>
    <lineage>
        <taxon>Archaea</taxon>
        <taxon>Candidatus Iainarchaeota</taxon>
        <taxon>Candidatus Iainarchaeia</taxon>
        <taxon>Candidatus Iainarchaeales</taxon>
        <taxon>Candidatus Iainarchaeaceae</taxon>
        <taxon>Candidatus Iainarchaeum</taxon>
    </lineage>
</organism>
<evidence type="ECO:0000313" key="2">
    <source>
        <dbReference type="Proteomes" id="UP000226712"/>
    </source>
</evidence>
<accession>A0A2D6LQ70</accession>
<reference evidence="2" key="1">
    <citation type="submission" date="2017-09" db="EMBL/GenBank/DDBJ databases">
        <title>The Reconstruction of 2,631 Draft Metagenome-Assembled Genomes from the Global Oceans.</title>
        <authorList>
            <person name="Tully B.J."/>
            <person name="Graham E.D."/>
            <person name="Heidelberg J.F."/>
        </authorList>
    </citation>
    <scope>NUCLEOTIDE SEQUENCE [LARGE SCALE GENOMIC DNA]</scope>
</reference>
<name>A0A2D6LQ70_9ARCH</name>
<evidence type="ECO:0000313" key="1">
    <source>
        <dbReference type="EMBL" id="MAG18343.1"/>
    </source>
</evidence>
<sequence length="88" mass="9533">MDRGLSIKKDGFADAESIGYYLEGGNLPPLGAERPPSFATDQGDVWTGLIDTTEYENGLYDIAIITWDEKNPDGPPTALSQSKILISN</sequence>
<dbReference type="EMBL" id="NZBD01000015">
    <property type="protein sequence ID" value="MAG18343.1"/>
    <property type="molecule type" value="Genomic_DNA"/>
</dbReference>
<protein>
    <submittedName>
        <fullName evidence="1">Uncharacterized protein</fullName>
    </submittedName>
</protein>
<dbReference type="AlphaFoldDB" id="A0A2D6LQ70"/>
<proteinExistence type="predicted"/>
<comment type="caution">
    <text evidence="1">The sequence shown here is derived from an EMBL/GenBank/DDBJ whole genome shotgun (WGS) entry which is preliminary data.</text>
</comment>
<dbReference type="Proteomes" id="UP000226712">
    <property type="component" value="Unassembled WGS sequence"/>
</dbReference>